<dbReference type="RefSeq" id="WP_002694913.1">
    <property type="nucleotide sequence ID" value="NZ_AAWS01000006.1"/>
</dbReference>
<dbReference type="InterPro" id="IPR010095">
    <property type="entry name" value="Cas12f1-like_TNB"/>
</dbReference>
<feature type="domain" description="Transposase putative helix-turn-helix" evidence="10">
    <location>
        <begin position="6"/>
        <end position="48"/>
    </location>
</feature>
<proteinExistence type="inferred from homology"/>
<keyword evidence="4" id="KW-0479">Metal-binding</keyword>
<sequence>MLQVVKTYKYKLRNLSVAQTQKLNSWVGACRFVYNLALETKQYVYKAYGVNLSRFDLDKELKTLKDVEWIKDVPSQSLQDVLQRLEKAYQSFFKGGGFPKWAKKGKYNSITLKSVNWDNCEKGRFVLPKLGEVKTFYSREIPKEAKLRRATIIKESDGFYISIMFSTTIQPLPSNNQTVGLDWGVEHFLTTSDSEHIANPRLFQRYQKKLRVEKRSLSRKKKGESNFKKQARKLAKLQTKIARIRNDFQHKISTGLILKYGSISVENLKVRNMTGSAKGNAEEPGKNVKAKAGLNRAILDTAPSMFLDKLEYKSKWHGRTFVKINPKHTSQICSECGHKDKESRITQAKFVCSSCNTELNADVNAAKNIEARAFASIR</sequence>
<dbReference type="PANTHER" id="PTHR30405">
    <property type="entry name" value="TRANSPOSASE"/>
    <property type="match status" value="1"/>
</dbReference>
<dbReference type="PANTHER" id="PTHR30405:SF25">
    <property type="entry name" value="RNA-GUIDED DNA ENDONUCLEASE INSQ-RELATED"/>
    <property type="match status" value="1"/>
</dbReference>
<evidence type="ECO:0000313" key="11">
    <source>
        <dbReference type="EMBL" id="EAY30611.1"/>
    </source>
</evidence>
<evidence type="ECO:0000259" key="10">
    <source>
        <dbReference type="Pfam" id="PF12323"/>
    </source>
</evidence>
<gene>
    <name evidence="11" type="ORF">M23134_03249</name>
</gene>
<evidence type="ECO:0000256" key="6">
    <source>
        <dbReference type="ARBA" id="ARBA00023125"/>
    </source>
</evidence>
<protein>
    <submittedName>
        <fullName evidence="11">Transposase, OrfB</fullName>
    </submittedName>
</protein>
<dbReference type="EMBL" id="AAWS01000006">
    <property type="protein sequence ID" value="EAY30611.1"/>
    <property type="molecule type" value="Genomic_DNA"/>
</dbReference>
<dbReference type="SUPFAM" id="SSF57783">
    <property type="entry name" value="Zinc beta-ribbon"/>
    <property type="match status" value="1"/>
</dbReference>
<evidence type="ECO:0000256" key="4">
    <source>
        <dbReference type="ARBA" id="ARBA00022723"/>
    </source>
</evidence>
<dbReference type="GO" id="GO:0006310">
    <property type="term" value="P:DNA recombination"/>
    <property type="evidence" value="ECO:0007669"/>
    <property type="project" value="UniProtKB-KW"/>
</dbReference>
<comment type="similarity">
    <text evidence="2">In the N-terminal section; belongs to the transposase 2 family.</text>
</comment>
<feature type="domain" description="Cas12f1-like TNB" evidence="9">
    <location>
        <begin position="305"/>
        <end position="369"/>
    </location>
</feature>
<accession>A1ZGJ4</accession>
<dbReference type="GO" id="GO:0046872">
    <property type="term" value="F:metal ion binding"/>
    <property type="evidence" value="ECO:0007669"/>
    <property type="project" value="UniProtKB-KW"/>
</dbReference>
<keyword evidence="7" id="KW-0233">DNA recombination</keyword>
<organism evidence="11 12">
    <name type="scientific">Microscilla marina ATCC 23134</name>
    <dbReference type="NCBI Taxonomy" id="313606"/>
    <lineage>
        <taxon>Bacteria</taxon>
        <taxon>Pseudomonadati</taxon>
        <taxon>Bacteroidota</taxon>
        <taxon>Cytophagia</taxon>
        <taxon>Cytophagales</taxon>
        <taxon>Microscillaceae</taxon>
        <taxon>Microscilla</taxon>
    </lineage>
</organism>
<dbReference type="GO" id="GO:0032196">
    <property type="term" value="P:transposition"/>
    <property type="evidence" value="ECO:0007669"/>
    <property type="project" value="UniProtKB-KW"/>
</dbReference>
<dbReference type="AlphaFoldDB" id="A1ZGJ4"/>
<keyword evidence="3" id="KW-0815">Transposition</keyword>
<evidence type="ECO:0000256" key="2">
    <source>
        <dbReference type="ARBA" id="ARBA00011044"/>
    </source>
</evidence>
<evidence type="ECO:0000259" key="9">
    <source>
        <dbReference type="Pfam" id="PF07282"/>
    </source>
</evidence>
<dbReference type="Pfam" id="PF12323">
    <property type="entry name" value="HTH_OrfB_IS605"/>
    <property type="match status" value="1"/>
</dbReference>
<dbReference type="InterPro" id="IPR051399">
    <property type="entry name" value="RNA-guided_DNA_endo/Transpos"/>
</dbReference>
<reference evidence="11 12" key="1">
    <citation type="submission" date="2007-01" db="EMBL/GenBank/DDBJ databases">
        <authorList>
            <person name="Haygood M."/>
            <person name="Podell S."/>
            <person name="Anderson C."/>
            <person name="Hopkinson B."/>
            <person name="Roe K."/>
            <person name="Barbeau K."/>
            <person name="Gaasterland T."/>
            <person name="Ferriera S."/>
            <person name="Johnson J."/>
            <person name="Kravitz S."/>
            <person name="Beeson K."/>
            <person name="Sutton G."/>
            <person name="Rogers Y.-H."/>
            <person name="Friedman R."/>
            <person name="Frazier M."/>
            <person name="Venter J.C."/>
        </authorList>
    </citation>
    <scope>NUCLEOTIDE SEQUENCE [LARGE SCALE GENOMIC DNA]</scope>
    <source>
        <strain evidence="11 12">ATCC 23134</strain>
    </source>
</reference>
<evidence type="ECO:0000256" key="7">
    <source>
        <dbReference type="ARBA" id="ARBA00023172"/>
    </source>
</evidence>
<dbReference type="OrthoDB" id="1551477at2"/>
<keyword evidence="5" id="KW-0862">Zinc</keyword>
<evidence type="ECO:0000256" key="3">
    <source>
        <dbReference type="ARBA" id="ARBA00022578"/>
    </source>
</evidence>
<dbReference type="eggNOG" id="COG0675">
    <property type="taxonomic scope" value="Bacteria"/>
</dbReference>
<dbReference type="Pfam" id="PF01385">
    <property type="entry name" value="OrfB_IS605"/>
    <property type="match status" value="1"/>
</dbReference>
<dbReference type="InterPro" id="IPR021027">
    <property type="entry name" value="Transposase_put_HTH"/>
</dbReference>
<evidence type="ECO:0000313" key="12">
    <source>
        <dbReference type="Proteomes" id="UP000004095"/>
    </source>
</evidence>
<evidence type="ECO:0000256" key="5">
    <source>
        <dbReference type="ARBA" id="ARBA00022833"/>
    </source>
</evidence>
<comment type="caution">
    <text evidence="11">The sequence shown here is derived from an EMBL/GenBank/DDBJ whole genome shotgun (WGS) entry which is preliminary data.</text>
</comment>
<dbReference type="NCBIfam" id="NF040570">
    <property type="entry name" value="guided_TnpB"/>
    <property type="match status" value="1"/>
</dbReference>
<evidence type="ECO:0000259" key="8">
    <source>
        <dbReference type="Pfam" id="PF01385"/>
    </source>
</evidence>
<feature type="domain" description="Probable transposase IS891/IS1136/IS1341" evidence="8">
    <location>
        <begin position="168"/>
        <end position="275"/>
    </location>
</feature>
<dbReference type="GO" id="GO:0003677">
    <property type="term" value="F:DNA binding"/>
    <property type="evidence" value="ECO:0007669"/>
    <property type="project" value="UniProtKB-KW"/>
</dbReference>
<keyword evidence="6" id="KW-0238">DNA-binding</keyword>
<comment type="similarity">
    <text evidence="1">In the C-terminal section; belongs to the transposase 35 family.</text>
</comment>
<name>A1ZGJ4_MICM2</name>
<keyword evidence="12" id="KW-1185">Reference proteome</keyword>
<dbReference type="Proteomes" id="UP000004095">
    <property type="component" value="Unassembled WGS sequence"/>
</dbReference>
<dbReference type="InterPro" id="IPR001959">
    <property type="entry name" value="Transposase"/>
</dbReference>
<evidence type="ECO:0000256" key="1">
    <source>
        <dbReference type="ARBA" id="ARBA00008761"/>
    </source>
</evidence>
<dbReference type="Pfam" id="PF07282">
    <property type="entry name" value="Cas12f1-like_TNB"/>
    <property type="match status" value="1"/>
</dbReference>